<protein>
    <submittedName>
        <fullName evidence="1">Uncharacterized protein</fullName>
    </submittedName>
</protein>
<sequence length="68" mass="7628">MKKSQTKTICCVICGAEEAVNEKTSTDGIAPDWFIFNETINEFVCSWECDEIAEGMFNCGSGYFIEEI</sequence>
<organism evidence="1 2">
    <name type="scientific">Thermoactinomyces daqus</name>
    <dbReference type="NCBI Taxonomy" id="1329516"/>
    <lineage>
        <taxon>Bacteria</taxon>
        <taxon>Bacillati</taxon>
        <taxon>Bacillota</taxon>
        <taxon>Bacilli</taxon>
        <taxon>Bacillales</taxon>
        <taxon>Thermoactinomycetaceae</taxon>
        <taxon>Thermoactinomyces</taxon>
    </lineage>
</organism>
<reference evidence="1 2" key="1">
    <citation type="submission" date="2020-07" db="EMBL/GenBank/DDBJ databases">
        <authorList>
            <person name="Feng H."/>
        </authorList>
    </citation>
    <scope>NUCLEOTIDE SEQUENCE [LARGE SCALE GENOMIC DNA]</scope>
    <source>
        <strain evidence="2">s-11</strain>
    </source>
</reference>
<proteinExistence type="predicted"/>
<evidence type="ECO:0000313" key="1">
    <source>
        <dbReference type="EMBL" id="MBA4542868.1"/>
    </source>
</evidence>
<dbReference type="AlphaFoldDB" id="A0A7W1X9Z6"/>
<gene>
    <name evidence="1" type="ORF">H1164_08135</name>
</gene>
<dbReference type="EMBL" id="JACEIP010000010">
    <property type="protein sequence ID" value="MBA4542868.1"/>
    <property type="molecule type" value="Genomic_DNA"/>
</dbReference>
<comment type="caution">
    <text evidence="1">The sequence shown here is derived from an EMBL/GenBank/DDBJ whole genome shotgun (WGS) entry which is preliminary data.</text>
</comment>
<dbReference type="RefSeq" id="WP_033101855.1">
    <property type="nucleotide sequence ID" value="NZ_JACEIP010000010.1"/>
</dbReference>
<name>A0A7W1X9Z6_9BACL</name>
<evidence type="ECO:0000313" key="2">
    <source>
        <dbReference type="Proteomes" id="UP000530514"/>
    </source>
</evidence>
<accession>A0A7W1X9Z6</accession>
<keyword evidence="2" id="KW-1185">Reference proteome</keyword>
<dbReference type="Proteomes" id="UP000530514">
    <property type="component" value="Unassembled WGS sequence"/>
</dbReference>